<evidence type="ECO:0000256" key="2">
    <source>
        <dbReference type="ARBA" id="ARBA00009528"/>
    </source>
</evidence>
<dbReference type="Pfam" id="PF02789">
    <property type="entry name" value="Peptidase_M17_N"/>
    <property type="match status" value="1"/>
</dbReference>
<dbReference type="InterPro" id="IPR023042">
    <property type="entry name" value="Peptidase_M17_leu_NH2_pept"/>
</dbReference>
<dbReference type="PRINTS" id="PR00481">
    <property type="entry name" value="LAMNOPPTDASE"/>
</dbReference>
<dbReference type="SUPFAM" id="SSF53187">
    <property type="entry name" value="Zn-dependent exopeptidases"/>
    <property type="match status" value="1"/>
</dbReference>
<evidence type="ECO:0000256" key="1">
    <source>
        <dbReference type="ARBA" id="ARBA00000135"/>
    </source>
</evidence>
<dbReference type="AlphaFoldDB" id="A0A6J7UNA9"/>
<dbReference type="GO" id="GO:0070006">
    <property type="term" value="F:metalloaminopeptidase activity"/>
    <property type="evidence" value="ECO:0007669"/>
    <property type="project" value="InterPro"/>
</dbReference>
<keyword evidence="5" id="KW-0645">Protease</keyword>
<dbReference type="GO" id="GO:0030145">
    <property type="term" value="F:manganese ion binding"/>
    <property type="evidence" value="ECO:0007669"/>
    <property type="project" value="InterPro"/>
</dbReference>
<gene>
    <name evidence="8" type="ORF">UFOPK4345_00818</name>
</gene>
<protein>
    <recommendedName>
        <fullName evidence="3">leucyl aminopeptidase</fullName>
        <ecNumber evidence="3">3.4.11.1</ecNumber>
    </recommendedName>
</protein>
<dbReference type="PROSITE" id="PS00631">
    <property type="entry name" value="CYTOSOL_AP"/>
    <property type="match status" value="1"/>
</dbReference>
<dbReference type="GO" id="GO:0006508">
    <property type="term" value="P:proteolysis"/>
    <property type="evidence" value="ECO:0007669"/>
    <property type="project" value="UniProtKB-KW"/>
</dbReference>
<reference evidence="8" key="1">
    <citation type="submission" date="2020-05" db="EMBL/GenBank/DDBJ databases">
        <authorList>
            <person name="Chiriac C."/>
            <person name="Salcher M."/>
            <person name="Ghai R."/>
            <person name="Kavagutti S V."/>
        </authorList>
    </citation>
    <scope>NUCLEOTIDE SEQUENCE</scope>
</reference>
<comment type="catalytic activity">
    <reaction evidence="1">
        <text>Release of an N-terminal amino acid, Xaa-|-Yaa-, in which Xaa is preferably Leu, but may be other amino acids including Pro although not Arg or Lys, and Yaa may be Pro. Amino acid amides and methyl esters are also readily hydrolyzed, but rates on arylamides are exceedingly low.</text>
        <dbReference type="EC" id="3.4.11.1"/>
    </reaction>
</comment>
<dbReference type="Pfam" id="PF00883">
    <property type="entry name" value="Peptidase_M17"/>
    <property type="match status" value="1"/>
</dbReference>
<dbReference type="InterPro" id="IPR043472">
    <property type="entry name" value="Macro_dom-like"/>
</dbReference>
<evidence type="ECO:0000259" key="7">
    <source>
        <dbReference type="PROSITE" id="PS00631"/>
    </source>
</evidence>
<sequence length="503" mass="52300">MKISKLSVNIVKSEIASQAIGIAVSSDGAVAKELGMSRDQLATLGFESKVGQTLVVPTGKAKQVIAVGIGESAKANVDVMRSAAAALARAAAKFSSLTTTLATSGRADRAAIAQAVTEGLILATHRYDDLKTDKKATSKLISVLIVAPAAMSAAITKGVKRGETIAEAVCFARDLANMPPAHLTAKMIAERAQKVGAESDIAVEVFNKDQLLAMGCGGMIGVNRGSVNPPRMVKISYQPGGLLKATKSSANKSAAKSKTKLPHLILVGKGVMYDSGGISLKPSDPSHAMMKADMSGAAAVLATMSTLKSLGCKIQVTAYLMCTDNLPSGSAMAMGDVLTMRNGKTVEIHNTDAEGRLVLADGLSLAAELKPDAIVDIATLTGACARALGPQMSGVLGNNQPFIDQVVAAAKSTDEQTWQLPLERKYRSLIDSYIADMKNVGGPDAGAITAALFLDEFTSGIPWAHLDIAGPMWADSDGGWLQRGATAYGTRLLINLTENFKPC</sequence>
<dbReference type="GO" id="GO:0005737">
    <property type="term" value="C:cytoplasm"/>
    <property type="evidence" value="ECO:0007669"/>
    <property type="project" value="InterPro"/>
</dbReference>
<comment type="similarity">
    <text evidence="2">Belongs to the peptidase M17 family.</text>
</comment>
<dbReference type="HAMAP" id="MF_00181">
    <property type="entry name" value="Cytosol_peptidase_M17"/>
    <property type="match status" value="1"/>
</dbReference>
<dbReference type="InterPro" id="IPR011356">
    <property type="entry name" value="Leucine_aapep/pepB"/>
</dbReference>
<proteinExistence type="inferred from homology"/>
<accession>A0A6J7UNA9</accession>
<evidence type="ECO:0000256" key="6">
    <source>
        <dbReference type="ARBA" id="ARBA00022801"/>
    </source>
</evidence>
<evidence type="ECO:0000256" key="3">
    <source>
        <dbReference type="ARBA" id="ARBA00012565"/>
    </source>
</evidence>
<dbReference type="NCBIfam" id="NF002073">
    <property type="entry name" value="PRK00913.1-2"/>
    <property type="match status" value="1"/>
</dbReference>
<dbReference type="Gene3D" id="3.40.630.10">
    <property type="entry name" value="Zn peptidases"/>
    <property type="match status" value="1"/>
</dbReference>
<keyword evidence="4" id="KW-0031">Aminopeptidase</keyword>
<evidence type="ECO:0000256" key="4">
    <source>
        <dbReference type="ARBA" id="ARBA00022438"/>
    </source>
</evidence>
<evidence type="ECO:0000256" key="5">
    <source>
        <dbReference type="ARBA" id="ARBA00022670"/>
    </source>
</evidence>
<dbReference type="PANTHER" id="PTHR11963">
    <property type="entry name" value="LEUCINE AMINOPEPTIDASE-RELATED"/>
    <property type="match status" value="1"/>
</dbReference>
<dbReference type="PANTHER" id="PTHR11963:SF23">
    <property type="entry name" value="CYTOSOL AMINOPEPTIDASE"/>
    <property type="match status" value="1"/>
</dbReference>
<organism evidence="8">
    <name type="scientific">freshwater metagenome</name>
    <dbReference type="NCBI Taxonomy" id="449393"/>
    <lineage>
        <taxon>unclassified sequences</taxon>
        <taxon>metagenomes</taxon>
        <taxon>ecological metagenomes</taxon>
    </lineage>
</organism>
<name>A0A6J7UNA9_9ZZZZ</name>
<dbReference type="InterPro" id="IPR000819">
    <property type="entry name" value="Peptidase_M17_C"/>
</dbReference>
<evidence type="ECO:0000313" key="8">
    <source>
        <dbReference type="EMBL" id="CAB5065487.1"/>
    </source>
</evidence>
<dbReference type="EC" id="3.4.11.1" evidence="3"/>
<dbReference type="InterPro" id="IPR008283">
    <property type="entry name" value="Peptidase_M17_N"/>
</dbReference>
<feature type="domain" description="Cytosol aminopeptidase" evidence="7">
    <location>
        <begin position="350"/>
        <end position="357"/>
    </location>
</feature>
<dbReference type="EMBL" id="CAFBQV010000120">
    <property type="protein sequence ID" value="CAB5065487.1"/>
    <property type="molecule type" value="Genomic_DNA"/>
</dbReference>
<keyword evidence="6" id="KW-0378">Hydrolase</keyword>
<dbReference type="Gene3D" id="3.40.220.10">
    <property type="entry name" value="Leucine Aminopeptidase, subunit E, domain 1"/>
    <property type="match status" value="1"/>
</dbReference>
<dbReference type="SUPFAM" id="SSF52949">
    <property type="entry name" value="Macro domain-like"/>
    <property type="match status" value="1"/>
</dbReference>
<dbReference type="CDD" id="cd00433">
    <property type="entry name" value="Peptidase_M17"/>
    <property type="match status" value="1"/>
</dbReference>